<dbReference type="EMBL" id="JABANE010000071">
    <property type="protein sequence ID" value="NME70704.1"/>
    <property type="molecule type" value="Genomic_DNA"/>
</dbReference>
<dbReference type="AlphaFoldDB" id="A0A7X9RY20"/>
<protein>
    <submittedName>
        <fullName evidence="3">Family 10 glycosylhydrolase</fullName>
    </submittedName>
</protein>
<comment type="caution">
    <text evidence="3">The sequence shown here is derived from an EMBL/GenBank/DDBJ whole genome shotgun (WGS) entry which is preliminary data.</text>
</comment>
<organism evidence="3 4">
    <name type="scientific">Flammeovirga aprica JL-4</name>
    <dbReference type="NCBI Taxonomy" id="694437"/>
    <lineage>
        <taxon>Bacteria</taxon>
        <taxon>Pseudomonadati</taxon>
        <taxon>Bacteroidota</taxon>
        <taxon>Cytophagia</taxon>
        <taxon>Cytophagales</taxon>
        <taxon>Flammeovirgaceae</taxon>
        <taxon>Flammeovirga</taxon>
    </lineage>
</organism>
<keyword evidence="3" id="KW-0378">Hydrolase</keyword>
<dbReference type="InterPro" id="IPR036116">
    <property type="entry name" value="FN3_sf"/>
</dbReference>
<dbReference type="RefSeq" id="WP_169658937.1">
    <property type="nucleotide sequence ID" value="NZ_JABANE010000071.1"/>
</dbReference>
<evidence type="ECO:0000259" key="2">
    <source>
        <dbReference type="PROSITE" id="PS50853"/>
    </source>
</evidence>
<dbReference type="CDD" id="cd00063">
    <property type="entry name" value="FN3"/>
    <property type="match status" value="1"/>
</dbReference>
<dbReference type="InterPro" id="IPR017853">
    <property type="entry name" value="GH"/>
</dbReference>
<keyword evidence="1" id="KW-0732">Signal</keyword>
<dbReference type="Gene3D" id="2.60.40.10">
    <property type="entry name" value="Immunoglobulins"/>
    <property type="match status" value="1"/>
</dbReference>
<dbReference type="SUPFAM" id="SSF49265">
    <property type="entry name" value="Fibronectin type III"/>
    <property type="match status" value="1"/>
</dbReference>
<dbReference type="SUPFAM" id="SSF51445">
    <property type="entry name" value="(Trans)glycosidases"/>
    <property type="match status" value="1"/>
</dbReference>
<dbReference type="Proteomes" id="UP000576082">
    <property type="component" value="Unassembled WGS sequence"/>
</dbReference>
<name>A0A7X9RY20_9BACT</name>
<reference evidence="3 4" key="1">
    <citation type="submission" date="2020-04" db="EMBL/GenBank/DDBJ databases">
        <title>Flammeovirga sp. SR4, a novel species isolated from seawater.</title>
        <authorList>
            <person name="Wang X."/>
        </authorList>
    </citation>
    <scope>NUCLEOTIDE SEQUENCE [LARGE SCALE GENOMIC DNA]</scope>
    <source>
        <strain evidence="3 4">ATCC 23126</strain>
    </source>
</reference>
<proteinExistence type="predicted"/>
<dbReference type="InterPro" id="IPR013783">
    <property type="entry name" value="Ig-like_fold"/>
</dbReference>
<dbReference type="InterPro" id="IPR003961">
    <property type="entry name" value="FN3_dom"/>
</dbReference>
<evidence type="ECO:0000313" key="4">
    <source>
        <dbReference type="Proteomes" id="UP000576082"/>
    </source>
</evidence>
<dbReference type="GO" id="GO:0016787">
    <property type="term" value="F:hydrolase activity"/>
    <property type="evidence" value="ECO:0007669"/>
    <property type="project" value="UniProtKB-KW"/>
</dbReference>
<dbReference type="PROSITE" id="PS50853">
    <property type="entry name" value="FN3"/>
    <property type="match status" value="1"/>
</dbReference>
<dbReference type="InterPro" id="IPR003790">
    <property type="entry name" value="GHL10"/>
</dbReference>
<keyword evidence="4" id="KW-1185">Reference proteome</keyword>
<accession>A0A7X9RY20</accession>
<dbReference type="Pfam" id="PF02638">
    <property type="entry name" value="GHL10"/>
    <property type="match status" value="1"/>
</dbReference>
<gene>
    <name evidence="3" type="ORF">HHU12_22190</name>
</gene>
<sequence length="514" mass="60362">MKHFLQLQLFFITLLCTCSNLIAQSNREFRGVWIATVNNIDFPAPNLTTTEEQREDYVRYLDKIQELGFNTVIVQVRPVSDTFYPSSYEPWSKYLTGKQGKAPSPYFNPLQFMIEEAHKRNLDFHGWFNPYRVTMNADTTALAPGHPFFHHREWFVKYGNKYYFDPGHPEGRKFVLEAIMEVARHYNLDGIHFDDYFYPYKIQGKEFPDEESFQKYGSQFQDKDAWRRDNVDYFVQSLSMQLKAERPDIQFGISPFGVWRNNNVDPKGSNTRAGITNYDDLHADIVKWMKRGWIDYVIPQVYWHRKLGAAPYEEVVMWWNNNCYNTNLYIGQALYKVGTKWEDPKEISEQMYINRKYDKVKGNAFFSAKYLFEDPMNVTTSIKVNYKNYVLPPSVTTKELEAPSKVRITGSDGHVDRGVTLQWEDRDRGSDIKKYVIYRYEEGGFGHLDGKYIHAIVKKEPYKTQVYVDRDLQKGKKYTYIVTALDGNYNESGISNAIMLKAGNFFSKKVKVLH</sequence>
<dbReference type="PANTHER" id="PTHR43405">
    <property type="entry name" value="GLYCOSYL HYDROLASE DIGH"/>
    <property type="match status" value="1"/>
</dbReference>
<evidence type="ECO:0000313" key="3">
    <source>
        <dbReference type="EMBL" id="NME70704.1"/>
    </source>
</evidence>
<dbReference type="Gene3D" id="3.20.20.80">
    <property type="entry name" value="Glycosidases"/>
    <property type="match status" value="1"/>
</dbReference>
<feature type="domain" description="Fibronectin type-III" evidence="2">
    <location>
        <begin position="402"/>
        <end position="505"/>
    </location>
</feature>
<evidence type="ECO:0000256" key="1">
    <source>
        <dbReference type="ARBA" id="ARBA00022729"/>
    </source>
</evidence>
<dbReference type="PANTHER" id="PTHR43405:SF1">
    <property type="entry name" value="GLYCOSYL HYDROLASE DIGH"/>
    <property type="match status" value="1"/>
</dbReference>
<dbReference type="InterPro" id="IPR052177">
    <property type="entry name" value="Divisome_Glycosyl_Hydrolase"/>
</dbReference>